<dbReference type="PRINTS" id="PR00081">
    <property type="entry name" value="GDHRDH"/>
</dbReference>
<evidence type="ECO:0000256" key="2">
    <source>
        <dbReference type="ARBA" id="ARBA00022857"/>
    </source>
</evidence>
<dbReference type="Proteomes" id="UP000019373">
    <property type="component" value="Unassembled WGS sequence"/>
</dbReference>
<organism evidence="4 5">
    <name type="scientific">Endocarpon pusillum (strain Z07020 / HMAS-L-300199)</name>
    <name type="common">Lichen-forming fungus</name>
    <dbReference type="NCBI Taxonomy" id="1263415"/>
    <lineage>
        <taxon>Eukaryota</taxon>
        <taxon>Fungi</taxon>
        <taxon>Dikarya</taxon>
        <taxon>Ascomycota</taxon>
        <taxon>Pezizomycotina</taxon>
        <taxon>Eurotiomycetes</taxon>
        <taxon>Chaetothyriomycetidae</taxon>
        <taxon>Verrucariales</taxon>
        <taxon>Verrucariaceae</taxon>
        <taxon>Endocarpon</taxon>
    </lineage>
</organism>
<dbReference type="OMA" id="SQTDHVD"/>
<name>U1GN42_ENDPU</name>
<evidence type="ECO:0000256" key="1">
    <source>
        <dbReference type="ARBA" id="ARBA00006484"/>
    </source>
</evidence>
<dbReference type="AlphaFoldDB" id="U1GN42"/>
<dbReference type="GeneID" id="19243138"/>
<evidence type="ECO:0000313" key="5">
    <source>
        <dbReference type="Proteomes" id="UP000019373"/>
    </source>
</evidence>
<dbReference type="GO" id="GO:0016491">
    <property type="term" value="F:oxidoreductase activity"/>
    <property type="evidence" value="ECO:0007669"/>
    <property type="project" value="UniProtKB-KW"/>
</dbReference>
<keyword evidence="3" id="KW-0560">Oxidoreductase</keyword>
<dbReference type="HOGENOM" id="CLU_010194_12_1_1"/>
<evidence type="ECO:0000313" key="4">
    <source>
        <dbReference type="EMBL" id="ERF73346.1"/>
    </source>
</evidence>
<evidence type="ECO:0008006" key="6">
    <source>
        <dbReference type="Google" id="ProtNLM"/>
    </source>
</evidence>
<evidence type="ECO:0000256" key="3">
    <source>
        <dbReference type="ARBA" id="ARBA00023002"/>
    </source>
</evidence>
<dbReference type="EMBL" id="KE720957">
    <property type="protein sequence ID" value="ERF73346.1"/>
    <property type="molecule type" value="Genomic_DNA"/>
</dbReference>
<accession>U1GN42</accession>
<dbReference type="InterPro" id="IPR020904">
    <property type="entry name" value="Sc_DH/Rdtase_CS"/>
</dbReference>
<dbReference type="RefSeq" id="XP_007801005.1">
    <property type="nucleotide sequence ID" value="XM_007802814.1"/>
</dbReference>
<dbReference type="SUPFAM" id="SSF51735">
    <property type="entry name" value="NAD(P)-binding Rossmann-fold domains"/>
    <property type="match status" value="1"/>
</dbReference>
<dbReference type="InterPro" id="IPR002347">
    <property type="entry name" value="SDR_fam"/>
</dbReference>
<dbReference type="Gene3D" id="3.40.50.720">
    <property type="entry name" value="NAD(P)-binding Rossmann-like Domain"/>
    <property type="match status" value="1"/>
</dbReference>
<dbReference type="PANTHER" id="PTHR43618">
    <property type="entry name" value="7-ALPHA-HYDROXYSTEROID DEHYDROGENASE"/>
    <property type="match status" value="1"/>
</dbReference>
<gene>
    <name evidence="4" type="ORF">EPUS_08288</name>
</gene>
<proteinExistence type="inferred from homology"/>
<dbReference type="PRINTS" id="PR00080">
    <property type="entry name" value="SDRFAMILY"/>
</dbReference>
<keyword evidence="5" id="KW-1185">Reference proteome</keyword>
<comment type="similarity">
    <text evidence="1">Belongs to the short-chain dehydrogenases/reductases (SDR) family.</text>
</comment>
<protein>
    <recommendedName>
        <fullName evidence="6">Short chain dehydrogenase/reductase family</fullName>
    </recommendedName>
</protein>
<keyword evidence="2" id="KW-0521">NADP</keyword>
<reference evidence="5" key="1">
    <citation type="journal article" date="2014" name="BMC Genomics">
        <title>Genome characteristics reveal the impact of lichenization on lichen-forming fungus Endocarpon pusillum Hedwig (Verrucariales, Ascomycota).</title>
        <authorList>
            <person name="Wang Y.-Y."/>
            <person name="Liu B."/>
            <person name="Zhang X.-Y."/>
            <person name="Zhou Q.-M."/>
            <person name="Zhang T."/>
            <person name="Li H."/>
            <person name="Yu Y.-F."/>
            <person name="Zhang X.-L."/>
            <person name="Hao X.-Y."/>
            <person name="Wang M."/>
            <person name="Wang L."/>
            <person name="Wei J.-C."/>
        </authorList>
    </citation>
    <scope>NUCLEOTIDE SEQUENCE [LARGE SCALE GENOMIC DNA]</scope>
    <source>
        <strain evidence="5">Z07020 / HMAS-L-300199</strain>
    </source>
</reference>
<dbReference type="OrthoDB" id="2962696at2759"/>
<dbReference type="CDD" id="cd05233">
    <property type="entry name" value="SDR_c"/>
    <property type="match status" value="1"/>
</dbReference>
<dbReference type="PROSITE" id="PS00061">
    <property type="entry name" value="ADH_SHORT"/>
    <property type="match status" value="1"/>
</dbReference>
<dbReference type="eggNOG" id="KOG0725">
    <property type="taxonomic scope" value="Eukaryota"/>
</dbReference>
<dbReference type="Pfam" id="PF13561">
    <property type="entry name" value="adh_short_C2"/>
    <property type="match status" value="1"/>
</dbReference>
<sequence length="302" mass="32326">MAFQTPDVDVKSLFNVKGLIAVITGGGSGLGAMMARALDANGASRVFIVGRREEQLKQTAATGRNGNIVPLVGDVTSKESLQKIVDQVSTDSDHLDVLICNSGSSGPRSFPPPKEDGSPATLAEIREFCWNVPMEEFEQANMVNITGVWYSCLAFMPLLEATNKMRPAPSTLPRPQIITTSSIGAFNRVPLGGFAYTASKAGVVHLMKSMATLLGKFDIRCNVIAPGLFYSEMSAPAFQHLEIENGHEESKFDRNIIPATRSGHEEDIAGVILWLCSKAGAYISGNVVVSDGGRLGVFPSSY</sequence>
<dbReference type="InterPro" id="IPR052178">
    <property type="entry name" value="Sec_Metab_Biosynth_SDR"/>
</dbReference>
<dbReference type="PANTHER" id="PTHR43618:SF18">
    <property type="entry name" value="SHORT CHAIN DEHYDROGENASE_REDUCTASE FAMILY (AFU_ORTHOLOGUE AFUA_5G12480)"/>
    <property type="match status" value="1"/>
</dbReference>
<dbReference type="InterPro" id="IPR036291">
    <property type="entry name" value="NAD(P)-bd_dom_sf"/>
</dbReference>